<dbReference type="InterPro" id="IPR021109">
    <property type="entry name" value="Peptidase_aspartic_dom_sf"/>
</dbReference>
<dbReference type="PANTHER" id="PTHR15503:SF45">
    <property type="entry name" value="RNA-DIRECTED DNA POLYMERASE HOMOLOG"/>
    <property type="match status" value="1"/>
</dbReference>
<accession>A0A803QAS4</accession>
<reference evidence="2" key="1">
    <citation type="submission" date="2018-11" db="EMBL/GenBank/DDBJ databases">
        <authorList>
            <person name="Grassa J C."/>
        </authorList>
    </citation>
    <scope>NUCLEOTIDE SEQUENCE [LARGE SCALE GENOMIC DNA]</scope>
</reference>
<keyword evidence="3" id="KW-1185">Reference proteome</keyword>
<dbReference type="Gene3D" id="2.40.70.10">
    <property type="entry name" value="Acid Proteases"/>
    <property type="match status" value="1"/>
</dbReference>
<protein>
    <recommendedName>
        <fullName evidence="4">Gag-pol polyprotein</fullName>
    </recommendedName>
</protein>
<evidence type="ECO:0000313" key="3">
    <source>
        <dbReference type="Proteomes" id="UP000596661"/>
    </source>
</evidence>
<dbReference type="Proteomes" id="UP000596661">
    <property type="component" value="Chromosome 8"/>
</dbReference>
<dbReference type="SUPFAM" id="SSF50630">
    <property type="entry name" value="Acid proteases"/>
    <property type="match status" value="1"/>
</dbReference>
<sequence length="281" mass="30707">MTVKEYATKFDRLEKIASDEVATKVARKAKFIRGLDEHIAWDVIVAAKQPGFVRTYAHIVELALATEGAEDQIRKKNIARRDSWKQTSGAGSGRGNDPGDRKKRASESSSVGPNKIFQEQKKDDTPILARVFILTQAVVDVGPSIVTGQLSIAGTLLTVLIDSGAMHSYVLVGSVPSVFVEGRELSVDLIELNLEDFDVILGMDWLAKYNATIDCKRKMVTFQPEGEDPFVIVGRVQGSQIPSISALKARYLLCEGSISFLANVVDTKKEPLVGPEHVPVV</sequence>
<dbReference type="EMBL" id="UZAU01000681">
    <property type="status" value="NOT_ANNOTATED_CDS"/>
    <property type="molecule type" value="Genomic_DNA"/>
</dbReference>
<dbReference type="EnsemblPlants" id="evm.model.08.289">
    <property type="protein sequence ID" value="cds.evm.model.08.289"/>
    <property type="gene ID" value="evm.TU.08.289"/>
</dbReference>
<dbReference type="InterPro" id="IPR032567">
    <property type="entry name" value="RTL1-rel"/>
</dbReference>
<evidence type="ECO:0000313" key="2">
    <source>
        <dbReference type="EnsemblPlants" id="cds.evm.model.08.289"/>
    </source>
</evidence>
<organism evidence="2 3">
    <name type="scientific">Cannabis sativa</name>
    <name type="common">Hemp</name>
    <name type="synonym">Marijuana</name>
    <dbReference type="NCBI Taxonomy" id="3483"/>
    <lineage>
        <taxon>Eukaryota</taxon>
        <taxon>Viridiplantae</taxon>
        <taxon>Streptophyta</taxon>
        <taxon>Embryophyta</taxon>
        <taxon>Tracheophyta</taxon>
        <taxon>Spermatophyta</taxon>
        <taxon>Magnoliopsida</taxon>
        <taxon>eudicotyledons</taxon>
        <taxon>Gunneridae</taxon>
        <taxon>Pentapetalae</taxon>
        <taxon>rosids</taxon>
        <taxon>fabids</taxon>
        <taxon>Rosales</taxon>
        <taxon>Cannabaceae</taxon>
        <taxon>Cannabis</taxon>
    </lineage>
</organism>
<proteinExistence type="predicted"/>
<dbReference type="AlphaFoldDB" id="A0A803QAS4"/>
<dbReference type="OMA" id="CSANTER"/>
<dbReference type="Pfam" id="PF08284">
    <property type="entry name" value="RVP_2"/>
    <property type="match status" value="2"/>
</dbReference>
<name>A0A803QAS4_CANSA</name>
<evidence type="ECO:0000256" key="1">
    <source>
        <dbReference type="SAM" id="MobiDB-lite"/>
    </source>
</evidence>
<feature type="region of interest" description="Disordered" evidence="1">
    <location>
        <begin position="77"/>
        <end position="116"/>
    </location>
</feature>
<dbReference type="Gramene" id="evm.model.08.289">
    <property type="protein sequence ID" value="cds.evm.model.08.289"/>
    <property type="gene ID" value="evm.TU.08.289"/>
</dbReference>
<evidence type="ECO:0008006" key="4">
    <source>
        <dbReference type="Google" id="ProtNLM"/>
    </source>
</evidence>
<dbReference type="PANTHER" id="PTHR15503">
    <property type="entry name" value="LDOC1 RELATED"/>
    <property type="match status" value="1"/>
</dbReference>
<reference evidence="2" key="2">
    <citation type="submission" date="2021-03" db="UniProtKB">
        <authorList>
            <consortium name="EnsemblPlants"/>
        </authorList>
    </citation>
    <scope>IDENTIFICATION</scope>
</reference>